<organism evidence="3 4">
    <name type="scientific">Botrytis tulipae</name>
    <dbReference type="NCBI Taxonomy" id="87230"/>
    <lineage>
        <taxon>Eukaryota</taxon>
        <taxon>Fungi</taxon>
        <taxon>Dikarya</taxon>
        <taxon>Ascomycota</taxon>
        <taxon>Pezizomycotina</taxon>
        <taxon>Leotiomycetes</taxon>
        <taxon>Helotiales</taxon>
        <taxon>Sclerotiniaceae</taxon>
        <taxon>Botrytis</taxon>
    </lineage>
</organism>
<name>A0A4Z1F233_9HELO</name>
<gene>
    <name evidence="3" type="ORF">BTUL_0010g00860</name>
</gene>
<dbReference type="OrthoDB" id="3544297at2759"/>
<comment type="caution">
    <text evidence="3">The sequence shown here is derived from an EMBL/GenBank/DDBJ whole genome shotgun (WGS) entry which is preliminary data.</text>
</comment>
<sequence length="347" mass="37851">MLRFTTTIILAVLCLAKLSLSRPVPRNEKGELSKISSYLSSDQKTNALLVDINIQVIPGLDIGLNVGCGDKIVDVNLNSMRLPLIPCTNTQRSISTTGVTLPLRGRNTESKPVDLPTLPSSTGRVKAINSSIRTLPSTSASTSISISEFIGPVIAIDSLIPESSIVTTSTSIKIDSRRLHTHHRTLAANPPPTIFIEPIPTSTNPPKIKHTHHRLTKTSKAIQYTSAHPYPLTAQTPIKRLGTMTKSLTVDLHTAKPISAWISPPETKLSILPFNSVSREKTTLVTKASGSSSIRRATWHPPAETLYPPVVERGEPNKGWKRTTRWHPSAESSYPPVVGRGFPNKDW</sequence>
<evidence type="ECO:0000256" key="2">
    <source>
        <dbReference type="SAM" id="SignalP"/>
    </source>
</evidence>
<evidence type="ECO:0000313" key="4">
    <source>
        <dbReference type="Proteomes" id="UP000297777"/>
    </source>
</evidence>
<protein>
    <submittedName>
        <fullName evidence="3">Uncharacterized protein</fullName>
    </submittedName>
</protein>
<proteinExistence type="predicted"/>
<dbReference type="Proteomes" id="UP000297777">
    <property type="component" value="Unassembled WGS sequence"/>
</dbReference>
<evidence type="ECO:0000313" key="3">
    <source>
        <dbReference type="EMBL" id="TGO18416.1"/>
    </source>
</evidence>
<feature type="chain" id="PRO_5021313266" evidence="2">
    <location>
        <begin position="22"/>
        <end position="347"/>
    </location>
</feature>
<keyword evidence="2" id="KW-0732">Signal</keyword>
<feature type="signal peptide" evidence="2">
    <location>
        <begin position="1"/>
        <end position="21"/>
    </location>
</feature>
<dbReference type="EMBL" id="PQXH01000010">
    <property type="protein sequence ID" value="TGO18416.1"/>
    <property type="molecule type" value="Genomic_DNA"/>
</dbReference>
<dbReference type="AlphaFoldDB" id="A0A4Z1F233"/>
<feature type="region of interest" description="Disordered" evidence="1">
    <location>
        <begin position="305"/>
        <end position="347"/>
    </location>
</feature>
<keyword evidence="4" id="KW-1185">Reference proteome</keyword>
<evidence type="ECO:0000256" key="1">
    <source>
        <dbReference type="SAM" id="MobiDB-lite"/>
    </source>
</evidence>
<reference evidence="3 4" key="1">
    <citation type="submission" date="2017-12" db="EMBL/GenBank/DDBJ databases">
        <title>Comparative genomics of Botrytis spp.</title>
        <authorList>
            <person name="Valero-Jimenez C.A."/>
            <person name="Tapia P."/>
            <person name="Veloso J."/>
            <person name="Silva-Moreno E."/>
            <person name="Staats M."/>
            <person name="Valdes J.H."/>
            <person name="Van Kan J.A.L."/>
        </authorList>
    </citation>
    <scope>NUCLEOTIDE SEQUENCE [LARGE SCALE GENOMIC DNA]</scope>
    <source>
        <strain evidence="3 4">Bt9001</strain>
    </source>
</reference>
<accession>A0A4Z1F233</accession>